<dbReference type="AlphaFoldDB" id="A0A2N9JAU1"/>
<evidence type="ECO:0000313" key="2">
    <source>
        <dbReference type="EMBL" id="SPD85287.1"/>
    </source>
</evidence>
<keyword evidence="3" id="KW-1185">Reference proteome</keyword>
<name>A0A2N9JAU1_9ACTN</name>
<gene>
    <name evidence="2" type="ORF">MPLG2_0251</name>
</gene>
<dbReference type="RefSeq" id="WP_158680768.1">
    <property type="nucleotide sequence ID" value="NZ_BAAAGO010000012.1"/>
</dbReference>
<dbReference type="EMBL" id="LT985188">
    <property type="protein sequence ID" value="SPD85287.1"/>
    <property type="molecule type" value="Genomic_DNA"/>
</dbReference>
<organism evidence="2 3">
    <name type="scientific">Micropruina glycogenica</name>
    <dbReference type="NCBI Taxonomy" id="75385"/>
    <lineage>
        <taxon>Bacteria</taxon>
        <taxon>Bacillati</taxon>
        <taxon>Actinomycetota</taxon>
        <taxon>Actinomycetes</taxon>
        <taxon>Propionibacteriales</taxon>
        <taxon>Nocardioidaceae</taxon>
        <taxon>Micropruina</taxon>
    </lineage>
</organism>
<proteinExistence type="predicted"/>
<reference evidence="2 3" key="1">
    <citation type="submission" date="2018-02" db="EMBL/GenBank/DDBJ databases">
        <authorList>
            <person name="Cohen D.B."/>
            <person name="Kent A.D."/>
        </authorList>
    </citation>
    <scope>NUCLEOTIDE SEQUENCE [LARGE SCALE GENOMIC DNA]</scope>
    <source>
        <strain evidence="2">1</strain>
    </source>
</reference>
<keyword evidence="1" id="KW-0812">Transmembrane</keyword>
<protein>
    <submittedName>
        <fullName evidence="2">Uncharacterized protein</fullName>
    </submittedName>
</protein>
<keyword evidence="1" id="KW-0472">Membrane</keyword>
<feature type="transmembrane region" description="Helical" evidence="1">
    <location>
        <begin position="78"/>
        <end position="96"/>
    </location>
</feature>
<keyword evidence="1" id="KW-1133">Transmembrane helix</keyword>
<evidence type="ECO:0000313" key="3">
    <source>
        <dbReference type="Proteomes" id="UP000238164"/>
    </source>
</evidence>
<sequence length="110" mass="11605">MSLKNHAGAASAGAVAANAVPHLAHAVMRQPFPTPFADPPGRADSSPRLNAVWAGMNLATAAWLVATQRRRLGRPSFWLVAGVSGVAAAFGLEVYFRSLDHHVIPQRSSP</sequence>
<dbReference type="KEGG" id="mgg:MPLG2_0251"/>
<accession>A0A2N9JAU1</accession>
<dbReference type="Proteomes" id="UP000238164">
    <property type="component" value="Chromosome 1"/>
</dbReference>
<evidence type="ECO:0000256" key="1">
    <source>
        <dbReference type="SAM" id="Phobius"/>
    </source>
</evidence>
<dbReference type="OrthoDB" id="7365954at2"/>